<reference evidence="1" key="1">
    <citation type="journal article" date="2021" name="Proc. Natl. Acad. Sci. U.S.A.">
        <title>A Catalog of Tens of Thousands of Viruses from Human Metagenomes Reveals Hidden Associations with Chronic Diseases.</title>
        <authorList>
            <person name="Tisza M.J."/>
            <person name="Buck C.B."/>
        </authorList>
    </citation>
    <scope>NUCLEOTIDE SEQUENCE</scope>
    <source>
        <strain evidence="1">CtfrT39</strain>
    </source>
</reference>
<name>A0A8S5UQB1_9CAUD</name>
<protein>
    <submittedName>
        <fullName evidence="1">Uncharacterized protein</fullName>
    </submittedName>
</protein>
<accession>A0A8S5UQB1</accession>
<sequence length="30" mass="3579">MKKLEPRVSQRRKLGKFSIEVQKFEGFQAL</sequence>
<proteinExistence type="predicted"/>
<dbReference type="EMBL" id="BK016120">
    <property type="protein sequence ID" value="DAF96661.1"/>
    <property type="molecule type" value="Genomic_DNA"/>
</dbReference>
<organism evidence="1">
    <name type="scientific">Siphoviridae sp. ctfrT39</name>
    <dbReference type="NCBI Taxonomy" id="2825598"/>
    <lineage>
        <taxon>Viruses</taxon>
        <taxon>Duplodnaviria</taxon>
        <taxon>Heunggongvirae</taxon>
        <taxon>Uroviricota</taxon>
        <taxon>Caudoviricetes</taxon>
    </lineage>
</organism>
<evidence type="ECO:0000313" key="1">
    <source>
        <dbReference type="EMBL" id="DAF96661.1"/>
    </source>
</evidence>